<feature type="signal peptide" evidence="1">
    <location>
        <begin position="1"/>
        <end position="22"/>
    </location>
</feature>
<keyword evidence="3" id="KW-1185">Reference proteome</keyword>
<dbReference type="KEGG" id="fya:KMW28_23835"/>
<gene>
    <name evidence="2" type="ORF">KMW28_23835</name>
</gene>
<name>A0AAX1NG28_9BACT</name>
<dbReference type="AlphaFoldDB" id="A0AAX1NG28"/>
<feature type="chain" id="PRO_5043567295" description="Outer membrane protein beta-barrel domain-containing protein" evidence="1">
    <location>
        <begin position="23"/>
        <end position="185"/>
    </location>
</feature>
<evidence type="ECO:0000313" key="3">
    <source>
        <dbReference type="Proteomes" id="UP000678679"/>
    </source>
</evidence>
<sequence>MKKIVLSLLFIMAMISTSSAQKARRYFYANQPTGITFGADVLEEAQFKVSAYSHYVYFSFSSNFKSTDGTTEGYKSEEVASAGLQNKGSFGITQYNLGAMLPLKIDYTYGIYIAPQGAYARKFDIYENTTKKFKGPVSNEYGAAVDFMYIDRTGITFQAGVSALYGGENETVYLSGLNIGVGYSF</sequence>
<reference evidence="2 3" key="1">
    <citation type="submission" date="2021-05" db="EMBL/GenBank/DDBJ databases">
        <title>Comparative genomic studies on the polysaccharide-degrading batcterial strains of the Flammeovirga genus.</title>
        <authorList>
            <person name="Zewei F."/>
            <person name="Zheng Z."/>
            <person name="Yu L."/>
            <person name="Ruyue G."/>
            <person name="Yanhong M."/>
            <person name="Yuanyuan C."/>
            <person name="Jingyan G."/>
            <person name="Wenjun H."/>
        </authorList>
    </citation>
    <scope>NUCLEOTIDE SEQUENCE [LARGE SCALE GENOMIC DNA]</scope>
    <source>
        <strain evidence="2 3">NBRC:100898</strain>
    </source>
</reference>
<keyword evidence="1" id="KW-0732">Signal</keyword>
<dbReference type="Proteomes" id="UP000678679">
    <property type="component" value="Chromosome 2"/>
</dbReference>
<dbReference type="RefSeq" id="WP_169661895.1">
    <property type="nucleotide sequence ID" value="NZ_CP076133.1"/>
</dbReference>
<organism evidence="2 3">
    <name type="scientific">Flammeovirga yaeyamensis</name>
    <dbReference type="NCBI Taxonomy" id="367791"/>
    <lineage>
        <taxon>Bacteria</taxon>
        <taxon>Pseudomonadati</taxon>
        <taxon>Bacteroidota</taxon>
        <taxon>Cytophagia</taxon>
        <taxon>Cytophagales</taxon>
        <taxon>Flammeovirgaceae</taxon>
        <taxon>Flammeovirga</taxon>
    </lineage>
</organism>
<evidence type="ECO:0008006" key="4">
    <source>
        <dbReference type="Google" id="ProtNLM"/>
    </source>
</evidence>
<protein>
    <recommendedName>
        <fullName evidence="4">Outer membrane protein beta-barrel domain-containing protein</fullName>
    </recommendedName>
</protein>
<evidence type="ECO:0000256" key="1">
    <source>
        <dbReference type="SAM" id="SignalP"/>
    </source>
</evidence>
<evidence type="ECO:0000313" key="2">
    <source>
        <dbReference type="EMBL" id="QWG05453.1"/>
    </source>
</evidence>
<dbReference type="EMBL" id="CP076133">
    <property type="protein sequence ID" value="QWG05453.1"/>
    <property type="molecule type" value="Genomic_DNA"/>
</dbReference>
<accession>A0AAX1NG28</accession>
<proteinExistence type="predicted"/>